<feature type="compositionally biased region" description="Polar residues" evidence="5">
    <location>
        <begin position="156"/>
        <end position="165"/>
    </location>
</feature>
<dbReference type="STRING" id="1314777.A0A165AL40"/>
<protein>
    <recommendedName>
        <fullName evidence="6">FYVE-type domain-containing protein</fullName>
    </recommendedName>
</protein>
<keyword evidence="8" id="KW-1185">Reference proteome</keyword>
<dbReference type="GO" id="GO:0008270">
    <property type="term" value="F:zinc ion binding"/>
    <property type="evidence" value="ECO:0007669"/>
    <property type="project" value="UniProtKB-KW"/>
</dbReference>
<dbReference type="PANTHER" id="PTHR13510:SF44">
    <property type="entry name" value="RABENOSYN-5"/>
    <property type="match status" value="1"/>
</dbReference>
<dbReference type="AlphaFoldDB" id="A0A165AL40"/>
<evidence type="ECO:0000313" key="7">
    <source>
        <dbReference type="EMBL" id="KZS99193.1"/>
    </source>
</evidence>
<evidence type="ECO:0000256" key="4">
    <source>
        <dbReference type="PROSITE-ProRule" id="PRU00091"/>
    </source>
</evidence>
<evidence type="ECO:0000256" key="1">
    <source>
        <dbReference type="ARBA" id="ARBA00022723"/>
    </source>
</evidence>
<evidence type="ECO:0000313" key="8">
    <source>
        <dbReference type="Proteomes" id="UP000076722"/>
    </source>
</evidence>
<dbReference type="PROSITE" id="PS50178">
    <property type="entry name" value="ZF_FYVE"/>
    <property type="match status" value="1"/>
</dbReference>
<dbReference type="Gene3D" id="3.30.40.10">
    <property type="entry name" value="Zinc/RING finger domain, C3HC4 (zinc finger)"/>
    <property type="match status" value="1"/>
</dbReference>
<dbReference type="InterPro" id="IPR052727">
    <property type="entry name" value="Rab4/Rab5_effector"/>
</dbReference>
<dbReference type="SMART" id="SM00064">
    <property type="entry name" value="FYVE"/>
    <property type="match status" value="1"/>
</dbReference>
<dbReference type="InterPro" id="IPR021565">
    <property type="entry name" value="Rbsn_Rab-bd"/>
</dbReference>
<accession>A0A165AL40</accession>
<dbReference type="EMBL" id="KV419394">
    <property type="protein sequence ID" value="KZS99193.1"/>
    <property type="molecule type" value="Genomic_DNA"/>
</dbReference>
<dbReference type="PANTHER" id="PTHR13510">
    <property type="entry name" value="FYVE-FINGER-CONTAINING RAB5 EFFECTOR PROTEIN RABENOSYN-5-RELATED"/>
    <property type="match status" value="1"/>
</dbReference>
<feature type="compositionally biased region" description="Polar residues" evidence="5">
    <location>
        <begin position="37"/>
        <end position="52"/>
    </location>
</feature>
<feature type="compositionally biased region" description="Low complexity" evidence="5">
    <location>
        <begin position="197"/>
        <end position="240"/>
    </location>
</feature>
<dbReference type="SUPFAM" id="SSF140125">
    <property type="entry name" value="Rabenosyn-5 Rab-binding domain-like"/>
    <property type="match status" value="1"/>
</dbReference>
<evidence type="ECO:0000256" key="5">
    <source>
        <dbReference type="SAM" id="MobiDB-lite"/>
    </source>
</evidence>
<keyword evidence="3" id="KW-0862">Zinc</keyword>
<dbReference type="SUPFAM" id="SSF57903">
    <property type="entry name" value="FYVE/PHD zinc finger"/>
    <property type="match status" value="1"/>
</dbReference>
<dbReference type="InterPro" id="IPR000306">
    <property type="entry name" value="Znf_FYVE"/>
</dbReference>
<gene>
    <name evidence="7" type="ORF">SISNIDRAFT_546001</name>
</gene>
<feature type="region of interest" description="Disordered" evidence="5">
    <location>
        <begin position="602"/>
        <end position="625"/>
    </location>
</feature>
<dbReference type="OrthoDB" id="166134at2759"/>
<feature type="compositionally biased region" description="Polar residues" evidence="5">
    <location>
        <begin position="173"/>
        <end position="183"/>
    </location>
</feature>
<reference evidence="7 8" key="1">
    <citation type="journal article" date="2016" name="Mol. Biol. Evol.">
        <title>Comparative Genomics of Early-Diverging Mushroom-Forming Fungi Provides Insights into the Origins of Lignocellulose Decay Capabilities.</title>
        <authorList>
            <person name="Nagy L.G."/>
            <person name="Riley R."/>
            <person name="Tritt A."/>
            <person name="Adam C."/>
            <person name="Daum C."/>
            <person name="Floudas D."/>
            <person name="Sun H."/>
            <person name="Yadav J.S."/>
            <person name="Pangilinan J."/>
            <person name="Larsson K.H."/>
            <person name="Matsuura K."/>
            <person name="Barry K."/>
            <person name="Labutti K."/>
            <person name="Kuo R."/>
            <person name="Ohm R.A."/>
            <person name="Bhattacharya S.S."/>
            <person name="Shirouzu T."/>
            <person name="Yoshinaga Y."/>
            <person name="Martin F.M."/>
            <person name="Grigoriev I.V."/>
            <person name="Hibbett D.S."/>
        </authorList>
    </citation>
    <scope>NUCLEOTIDE SEQUENCE [LARGE SCALE GENOMIC DNA]</scope>
    <source>
        <strain evidence="7 8">HHB9708</strain>
    </source>
</reference>
<proteinExistence type="predicted"/>
<dbReference type="Gene3D" id="4.10.860.20">
    <property type="entry name" value="Rabenosyn, Rab binding domain"/>
    <property type="match status" value="1"/>
</dbReference>
<dbReference type="InterPro" id="IPR036531">
    <property type="entry name" value="Rbsn_Rab-bd_sf"/>
</dbReference>
<evidence type="ECO:0000256" key="2">
    <source>
        <dbReference type="ARBA" id="ARBA00022771"/>
    </source>
</evidence>
<evidence type="ECO:0000256" key="3">
    <source>
        <dbReference type="ARBA" id="ARBA00022833"/>
    </source>
</evidence>
<feature type="compositionally biased region" description="Pro residues" evidence="5">
    <location>
        <begin position="242"/>
        <end position="256"/>
    </location>
</feature>
<dbReference type="InterPro" id="IPR017455">
    <property type="entry name" value="Znf_FYVE-rel"/>
</dbReference>
<feature type="domain" description="FYVE-type" evidence="6">
    <location>
        <begin position="389"/>
        <end position="489"/>
    </location>
</feature>
<organism evidence="7 8">
    <name type="scientific">Sistotremastrum niveocremeum HHB9708</name>
    <dbReference type="NCBI Taxonomy" id="1314777"/>
    <lineage>
        <taxon>Eukaryota</taxon>
        <taxon>Fungi</taxon>
        <taxon>Dikarya</taxon>
        <taxon>Basidiomycota</taxon>
        <taxon>Agaricomycotina</taxon>
        <taxon>Agaricomycetes</taxon>
        <taxon>Sistotremastrales</taxon>
        <taxon>Sistotremastraceae</taxon>
        <taxon>Sertulicium</taxon>
        <taxon>Sertulicium niveocremeum</taxon>
    </lineage>
</organism>
<dbReference type="InterPro" id="IPR011011">
    <property type="entry name" value="Znf_FYVE_PHD"/>
</dbReference>
<feature type="compositionally biased region" description="Pro residues" evidence="5">
    <location>
        <begin position="266"/>
        <end position="278"/>
    </location>
</feature>
<feature type="compositionally biased region" description="Low complexity" evidence="5">
    <location>
        <begin position="63"/>
        <end position="82"/>
    </location>
</feature>
<keyword evidence="1" id="KW-0479">Metal-binding</keyword>
<dbReference type="CDD" id="cd15737">
    <property type="entry name" value="FYVE2_Vac1p_like"/>
    <property type="match status" value="1"/>
</dbReference>
<dbReference type="Proteomes" id="UP000076722">
    <property type="component" value="Unassembled WGS sequence"/>
</dbReference>
<name>A0A165AL40_9AGAM</name>
<evidence type="ECO:0000259" key="6">
    <source>
        <dbReference type="PROSITE" id="PS50178"/>
    </source>
</evidence>
<feature type="region of interest" description="Disordered" evidence="5">
    <location>
        <begin position="1"/>
        <end position="288"/>
    </location>
</feature>
<keyword evidence="2 4" id="KW-0863">Zinc-finger</keyword>
<sequence>MSATDVPYQAYKSKRHSRNISDTRAASFKEALPVPNGQANGTPTKPPRTSSEIHLDVPNVVRPASPLSAPSVSSSPASQPLAKPVDAPKPSTSAVGEQPIAVASSSTLQRADTALIQPASPRRTSTFRHVPGRNLSSTPQTPSPLRPLGAHRRDLSNSSVMSTRSLEPKPSMLRNSLPNSSVEVPTRGGFAHPTPHTFSTTSQVTSRTVTPPSHALAPTISSPIPPRSSSLPRTPELLSPNVTPPRPPAPSISPRPRPVENLPQSNVPPAPSPPPRGPAPYRSGFQPKGVYRHRTDEFMEIRAASRSSVKIEMERLERRLDKLIDLHFSHRPKPPPAARRASSFFDLDFSDLKGKGAADLWRGVVDARAQDGVVDIRAEEQRITPWEEDKDVTACPLCKTNFHPLTNRKHHCRTCGRVICSLPPKPNVRPQTCSILFVADPSTHRVEEVPETIDYGVRKRTTSTSQKGKDEDKFLKGVRICRDCRKVLMKRQYIEETQRVPLFARLYEALISLEEEIEASLPAFQELLLEYEKAEANTIDPEATANRKRLIESFAEYDALAKRIGSLPTPGGKGSSQDRLQSAIVSRASMFLHKNMIPLRSLKPPKRAATPDPAQLKEGLPDPDSQVAMNLQPLLEQEAMVEGFIQEAQKLRKFEDVKTLKANLNEIRQEIAAMSVN</sequence>
<dbReference type="Pfam" id="PF01363">
    <property type="entry name" value="FYVE"/>
    <property type="match status" value="1"/>
</dbReference>
<dbReference type="Pfam" id="PF11464">
    <property type="entry name" value="Rbsn"/>
    <property type="match status" value="1"/>
</dbReference>
<dbReference type="InterPro" id="IPR013083">
    <property type="entry name" value="Znf_RING/FYVE/PHD"/>
</dbReference>